<reference evidence="6 7" key="1">
    <citation type="journal article" date="2016" name="Antonie Van Leeuwenhoek">
        <title>Bacillus depressus sp. nov., isolated from soil of a sunflower field.</title>
        <authorList>
            <person name="Wei X."/>
            <person name="Xin D."/>
            <person name="Xin Y."/>
            <person name="Zhang H."/>
            <person name="Wang T."/>
            <person name="Zhang J."/>
        </authorList>
    </citation>
    <scope>NUCLEOTIDE SEQUENCE [LARGE SCALE GENOMIC DNA]</scope>
    <source>
        <strain evidence="6 7">BZ1</strain>
    </source>
</reference>
<dbReference type="Gene3D" id="3.60.120.10">
    <property type="entry name" value="Anthranilate synthase"/>
    <property type="match status" value="1"/>
</dbReference>
<dbReference type="InterPro" id="IPR004561">
    <property type="entry name" value="IsoChor_synthase"/>
</dbReference>
<dbReference type="SUPFAM" id="SSF56322">
    <property type="entry name" value="ADC synthase"/>
    <property type="match status" value="1"/>
</dbReference>
<dbReference type="NCBIfam" id="TIGR00543">
    <property type="entry name" value="isochor_syn"/>
    <property type="match status" value="1"/>
</dbReference>
<feature type="binding site" evidence="4">
    <location>
        <position position="317"/>
    </location>
    <ligand>
        <name>Mg(2+)</name>
        <dbReference type="ChEBI" id="CHEBI:18420"/>
    </ligand>
</feature>
<comment type="pathway">
    <text evidence="4">Quinol/quinone metabolism; menaquinone biosynthesis.</text>
</comment>
<dbReference type="EMBL" id="WBOS01000001">
    <property type="protein sequence ID" value="KAB2338923.1"/>
    <property type="molecule type" value="Genomic_DNA"/>
</dbReference>
<comment type="catalytic activity">
    <reaction evidence="1 4">
        <text>chorismate = isochorismate</text>
        <dbReference type="Rhea" id="RHEA:18985"/>
        <dbReference type="ChEBI" id="CHEBI:29748"/>
        <dbReference type="ChEBI" id="CHEBI:29780"/>
        <dbReference type="EC" id="5.4.4.2"/>
    </reaction>
</comment>
<dbReference type="GO" id="GO:0009697">
    <property type="term" value="P:salicylic acid biosynthetic process"/>
    <property type="evidence" value="ECO:0007669"/>
    <property type="project" value="TreeGrafter"/>
</dbReference>
<dbReference type="PANTHER" id="PTHR42839:SF1">
    <property type="entry name" value="ISOCHORISMATE SYNTHASE MENF"/>
    <property type="match status" value="1"/>
</dbReference>
<evidence type="ECO:0000256" key="2">
    <source>
        <dbReference type="ARBA" id="ARBA00005297"/>
    </source>
</evidence>
<comment type="caution">
    <text evidence="6">The sequence shown here is derived from an EMBL/GenBank/DDBJ whole genome shotgun (WGS) entry which is preliminary data.</text>
</comment>
<comment type="function">
    <text evidence="4">Catalyzes the conversion of chorismate to isochorismate.</text>
</comment>
<keyword evidence="4" id="KW-0460">Magnesium</keyword>
<dbReference type="UniPathway" id="UPA00079"/>
<feature type="domain" description="Chorismate-utilising enzyme C-terminal" evidence="5">
    <location>
        <begin position="202"/>
        <end position="456"/>
    </location>
</feature>
<dbReference type="AlphaFoldDB" id="A0A6L3VEJ9"/>
<dbReference type="PRINTS" id="PR00095">
    <property type="entry name" value="ANTSNTHASEI"/>
</dbReference>
<sequence>MVTIQETELKEGILEAIEKAKTLSKLVLVSEIQEINQIDPLTFFIAGHEAFFGERFFWKDPPDETFIIGMGICNQIQSDQAADRFFHVENEWKQLIDDAIVMNRYKTNAVGPLMFGGFSFDPLKEKSKLWDKFSDSQFHIPTFMYSEIEGKAYLTTNVICTQNDGESLIEKLNTERQALFTALHDIQTKEIHQLKEEIEISPDEWKENVHSIVKELKQGSQLEKVVLARETRLYFDKPVQVEMVLAQLLEFQKESFIFAFESNGDCFIGASPERLIKKSSESLVTTCLAGSIARGKTEKEDKMLGEELLNDPKNQIEHQFVVQMIKEAMEEVCEEVILPEKTHLLKMRDIQHLHTPVIGKANEDTSLLLLVDRLHPTPALGGMPKQAAVEKIRKVEKLDRGFYGAPLGWLDYQGNGEFAVSIRSGLIQKDEASIFAGCGVVKDSNPESEYIETKIKFRPMLTALGGINK</sequence>
<dbReference type="PANTHER" id="PTHR42839">
    <property type="entry name" value="ISOCHORISMATE SYNTHASE ENTC"/>
    <property type="match status" value="1"/>
</dbReference>
<dbReference type="OrthoDB" id="9803598at2"/>
<evidence type="ECO:0000313" key="6">
    <source>
        <dbReference type="EMBL" id="KAB2338923.1"/>
    </source>
</evidence>
<dbReference type="GO" id="GO:0008909">
    <property type="term" value="F:isochorismate synthase activity"/>
    <property type="evidence" value="ECO:0007669"/>
    <property type="project" value="UniProtKB-UniRule"/>
</dbReference>
<organism evidence="6 7">
    <name type="scientific">Cytobacillus depressus</name>
    <dbReference type="NCBI Taxonomy" id="1602942"/>
    <lineage>
        <taxon>Bacteria</taxon>
        <taxon>Bacillati</taxon>
        <taxon>Bacillota</taxon>
        <taxon>Bacilli</taxon>
        <taxon>Bacillales</taxon>
        <taxon>Bacillaceae</taxon>
        <taxon>Cytobacillus</taxon>
    </lineage>
</organism>
<feature type="binding site" evidence="4">
    <location>
        <position position="452"/>
    </location>
    <ligand>
        <name>Mg(2+)</name>
        <dbReference type="ChEBI" id="CHEBI:18420"/>
    </ligand>
</feature>
<dbReference type="InterPro" id="IPR005801">
    <property type="entry name" value="ADC_synthase"/>
</dbReference>
<dbReference type="InterPro" id="IPR019999">
    <property type="entry name" value="Anth_synth_I-like"/>
</dbReference>
<keyword evidence="4" id="KW-0474">Menaquinone biosynthesis</keyword>
<keyword evidence="4" id="KW-0479">Metal-binding</keyword>
<dbReference type="GO" id="GO:0009234">
    <property type="term" value="P:menaquinone biosynthetic process"/>
    <property type="evidence" value="ECO:0007669"/>
    <property type="project" value="UniProtKB-UniRule"/>
</dbReference>
<evidence type="ECO:0000256" key="3">
    <source>
        <dbReference type="ARBA" id="ARBA00023235"/>
    </source>
</evidence>
<dbReference type="InterPro" id="IPR015890">
    <property type="entry name" value="Chorismate_C"/>
</dbReference>
<name>A0A6L3VEJ9_9BACI</name>
<dbReference type="RefSeq" id="WP_151533669.1">
    <property type="nucleotide sequence ID" value="NZ_WBOS01000001.1"/>
</dbReference>
<evidence type="ECO:0000256" key="1">
    <source>
        <dbReference type="ARBA" id="ARBA00000799"/>
    </source>
</evidence>
<dbReference type="EC" id="5.4.4.2" evidence="4"/>
<dbReference type="UniPathway" id="UPA01057">
    <property type="reaction ID" value="UER00163"/>
</dbReference>
<accession>A0A6L3VEJ9</accession>
<evidence type="ECO:0000313" key="7">
    <source>
        <dbReference type="Proteomes" id="UP000481030"/>
    </source>
</evidence>
<comment type="cofactor">
    <cofactor evidence="4">
        <name>Mg(2+)</name>
        <dbReference type="ChEBI" id="CHEBI:18420"/>
    </cofactor>
</comment>
<feature type="active site" description="Proton acceptor" evidence="4">
    <location>
        <position position="224"/>
    </location>
</feature>
<evidence type="ECO:0000259" key="5">
    <source>
        <dbReference type="Pfam" id="PF00425"/>
    </source>
</evidence>
<dbReference type="Proteomes" id="UP000481030">
    <property type="component" value="Unassembled WGS sequence"/>
</dbReference>
<protein>
    <recommendedName>
        <fullName evidence="4">Isochorismate synthase MenF</fullName>
        <ecNumber evidence="4">5.4.4.2</ecNumber>
    </recommendedName>
    <alternativeName>
        <fullName evidence="4">Isochorismate mutase</fullName>
    </alternativeName>
</protein>
<evidence type="ECO:0000256" key="4">
    <source>
        <dbReference type="HAMAP-Rule" id="MF_01935"/>
    </source>
</evidence>
<comment type="pathway">
    <text evidence="4">Quinol/quinone metabolism; 1,4-dihydroxy-2-naphthoate biosynthesis; 1,4-dihydroxy-2-naphthoate from chorismate: step 1/7.</text>
</comment>
<keyword evidence="3 4" id="KW-0413">Isomerase</keyword>
<proteinExistence type="inferred from homology"/>
<comment type="similarity">
    <text evidence="2 4">Belongs to the isochorismate synthase family.</text>
</comment>
<dbReference type="HAMAP" id="MF_01935">
    <property type="entry name" value="MenF"/>
    <property type="match status" value="1"/>
</dbReference>
<feature type="active site" description="Proton donor" evidence="4">
    <location>
        <position position="273"/>
    </location>
</feature>
<gene>
    <name evidence="4" type="primary">menF</name>
    <name evidence="6" type="ORF">F7731_05100</name>
</gene>
<keyword evidence="7" id="KW-1185">Reference proteome</keyword>
<dbReference type="GO" id="GO:0000287">
    <property type="term" value="F:magnesium ion binding"/>
    <property type="evidence" value="ECO:0007669"/>
    <property type="project" value="UniProtKB-UniRule"/>
</dbReference>
<dbReference type="Pfam" id="PF00425">
    <property type="entry name" value="Chorismate_bind"/>
    <property type="match status" value="1"/>
</dbReference>
<dbReference type="InterPro" id="IPR034681">
    <property type="entry name" value="MenF"/>
</dbReference>